<dbReference type="GO" id="GO:0032454">
    <property type="term" value="F:histone H3K9 demethylase activity"/>
    <property type="evidence" value="ECO:0007669"/>
    <property type="project" value="InterPro"/>
</dbReference>
<gene>
    <name evidence="5" type="ORF">RchiOBHm_Chr2g0164361</name>
</gene>
<comment type="subcellular location">
    <subcellularLocation>
        <location evidence="1">Nucleus</location>
    </subcellularLocation>
</comment>
<keyword evidence="4" id="KW-0539">Nucleus</keyword>
<evidence type="ECO:0000313" key="5">
    <source>
        <dbReference type="EMBL" id="PRQ53242.1"/>
    </source>
</evidence>
<dbReference type="GO" id="GO:0003712">
    <property type="term" value="F:transcription coregulator activity"/>
    <property type="evidence" value="ECO:0007669"/>
    <property type="project" value="TreeGrafter"/>
</dbReference>
<dbReference type="GO" id="GO:0000785">
    <property type="term" value="C:chromatin"/>
    <property type="evidence" value="ECO:0007669"/>
    <property type="project" value="TreeGrafter"/>
</dbReference>
<organism evidence="5 6">
    <name type="scientific">Rosa chinensis</name>
    <name type="common">China rose</name>
    <dbReference type="NCBI Taxonomy" id="74649"/>
    <lineage>
        <taxon>Eukaryota</taxon>
        <taxon>Viridiplantae</taxon>
        <taxon>Streptophyta</taxon>
        <taxon>Embryophyta</taxon>
        <taxon>Tracheophyta</taxon>
        <taxon>Spermatophyta</taxon>
        <taxon>Magnoliopsida</taxon>
        <taxon>eudicotyledons</taxon>
        <taxon>Gunneridae</taxon>
        <taxon>Pentapetalae</taxon>
        <taxon>rosids</taxon>
        <taxon>fabids</taxon>
        <taxon>Rosales</taxon>
        <taxon>Rosaceae</taxon>
        <taxon>Rosoideae</taxon>
        <taxon>Rosoideae incertae sedis</taxon>
        <taxon>Rosa</taxon>
    </lineage>
</organism>
<evidence type="ECO:0000313" key="6">
    <source>
        <dbReference type="Proteomes" id="UP000238479"/>
    </source>
</evidence>
<evidence type="ECO:0000256" key="2">
    <source>
        <dbReference type="ARBA" id="ARBA00006801"/>
    </source>
</evidence>
<evidence type="ECO:0000256" key="3">
    <source>
        <dbReference type="ARBA" id="ARBA00022723"/>
    </source>
</evidence>
<reference evidence="5 6" key="1">
    <citation type="journal article" date="2018" name="Nat. Genet.">
        <title>The Rosa genome provides new insights in the design of modern roses.</title>
        <authorList>
            <person name="Bendahmane M."/>
        </authorList>
    </citation>
    <scope>NUCLEOTIDE SEQUENCE [LARGE SCALE GENOMIC DNA]</scope>
    <source>
        <strain evidence="6">cv. Old Blush</strain>
    </source>
</reference>
<dbReference type="PANTHER" id="PTHR12549:SF11">
    <property type="entry name" value="LYSINE-SPECIFIC DEMETHYLASE JMJ25"/>
    <property type="match status" value="1"/>
</dbReference>
<protein>
    <submittedName>
        <fullName evidence="5">Uncharacterized protein</fullName>
    </submittedName>
</protein>
<evidence type="ECO:0000256" key="1">
    <source>
        <dbReference type="ARBA" id="ARBA00004123"/>
    </source>
</evidence>
<evidence type="ECO:0000256" key="4">
    <source>
        <dbReference type="ARBA" id="ARBA00023242"/>
    </source>
</evidence>
<dbReference type="PANTHER" id="PTHR12549">
    <property type="entry name" value="JMJC DOMAIN-CONTAINING HISTONE DEMETHYLATION PROTEIN"/>
    <property type="match status" value="1"/>
</dbReference>
<dbReference type="GO" id="GO:0031490">
    <property type="term" value="F:chromatin DNA binding"/>
    <property type="evidence" value="ECO:0007669"/>
    <property type="project" value="TreeGrafter"/>
</dbReference>
<dbReference type="STRING" id="74649.A0A2P6S3J9"/>
<name>A0A2P6S3J9_ROSCH</name>
<dbReference type="Proteomes" id="UP000238479">
    <property type="component" value="Chromosome 2"/>
</dbReference>
<dbReference type="InterPro" id="IPR045109">
    <property type="entry name" value="LSDs-like"/>
</dbReference>
<comment type="similarity">
    <text evidence="2">Belongs to the JARID1 histone demethylase family.</text>
</comment>
<dbReference type="EMBL" id="PDCK01000040">
    <property type="protein sequence ID" value="PRQ53242.1"/>
    <property type="molecule type" value="Genomic_DNA"/>
</dbReference>
<sequence>MDFVSPENIGECFHLTEAFLTLPENHRAKAVKLEELGSLVSLKWHWLNHTLNKWIYQS</sequence>
<dbReference type="Gramene" id="PRQ53242">
    <property type="protein sequence ID" value="PRQ53242"/>
    <property type="gene ID" value="RchiOBHm_Chr2g0164361"/>
</dbReference>
<comment type="caution">
    <text evidence="5">The sequence shown here is derived from an EMBL/GenBank/DDBJ whole genome shotgun (WGS) entry which is preliminary data.</text>
</comment>
<dbReference type="GO" id="GO:0006357">
    <property type="term" value="P:regulation of transcription by RNA polymerase II"/>
    <property type="evidence" value="ECO:0007669"/>
    <property type="project" value="TreeGrafter"/>
</dbReference>
<dbReference type="Gene3D" id="2.60.120.650">
    <property type="entry name" value="Cupin"/>
    <property type="match status" value="1"/>
</dbReference>
<accession>A0A2P6S3J9</accession>
<dbReference type="AlphaFoldDB" id="A0A2P6S3J9"/>
<dbReference type="GO" id="GO:0046872">
    <property type="term" value="F:metal ion binding"/>
    <property type="evidence" value="ECO:0007669"/>
    <property type="project" value="UniProtKB-KW"/>
</dbReference>
<keyword evidence="6" id="KW-1185">Reference proteome</keyword>
<keyword evidence="3" id="KW-0479">Metal-binding</keyword>
<dbReference type="GO" id="GO:0000118">
    <property type="term" value="C:histone deacetylase complex"/>
    <property type="evidence" value="ECO:0007669"/>
    <property type="project" value="TreeGrafter"/>
</dbReference>
<proteinExistence type="inferred from homology"/>